<dbReference type="InterPro" id="IPR017439">
    <property type="entry name" value="Amidohydrolase"/>
</dbReference>
<accession>A0A9D1IIX6</accession>
<dbReference type="PANTHER" id="PTHR11014:SF63">
    <property type="entry name" value="METALLOPEPTIDASE, PUTATIVE (AFU_ORTHOLOGUE AFUA_6G09600)-RELATED"/>
    <property type="match status" value="1"/>
</dbReference>
<dbReference type="Pfam" id="PF01546">
    <property type="entry name" value="Peptidase_M20"/>
    <property type="match status" value="1"/>
</dbReference>
<reference evidence="3" key="1">
    <citation type="submission" date="2020-10" db="EMBL/GenBank/DDBJ databases">
        <authorList>
            <person name="Gilroy R."/>
        </authorList>
    </citation>
    <scope>NUCLEOTIDE SEQUENCE</scope>
    <source>
        <strain evidence="3">7463</strain>
    </source>
</reference>
<feature type="domain" description="Peptidase M20 dimerisation" evidence="2">
    <location>
        <begin position="43"/>
        <end position="134"/>
    </location>
</feature>
<dbReference type="GO" id="GO:0050118">
    <property type="term" value="F:N-acetyldiaminopimelate deacetylase activity"/>
    <property type="evidence" value="ECO:0007669"/>
    <property type="project" value="UniProtKB-ARBA"/>
</dbReference>
<dbReference type="Gene3D" id="3.40.630.10">
    <property type="entry name" value="Zn peptidases"/>
    <property type="match status" value="1"/>
</dbReference>
<name>A0A9D1IIX6_9BURK</name>
<dbReference type="Proteomes" id="UP000824083">
    <property type="component" value="Unassembled WGS sequence"/>
</dbReference>
<sequence length="249" mass="26893">MVENGLFKRFPIAEVYATHCEPTLDVGQIGIDPGYIMAAADIFTIDVTGRGGHGAKPQTAVDSVLVASQIVVSAQSIVSRNVNPLQGAVVSFGAILSGDENGSSVLPQTAKLVGTCRSFEPEVQDRVQQRLCEIAQGVAQVYGGQVQCHYTRLYPALLNHEEQALAVKELVRDWLGETAAKPAPQQMTAEDFAFMTQVCPGCLFRLGIRDDSHTANLHECEFDFNDKAIIYGSTLMALIAINRLKAINA</sequence>
<evidence type="ECO:0000259" key="2">
    <source>
        <dbReference type="Pfam" id="PF07687"/>
    </source>
</evidence>
<evidence type="ECO:0000313" key="3">
    <source>
        <dbReference type="EMBL" id="HIU37863.1"/>
    </source>
</evidence>
<dbReference type="FunFam" id="3.30.70.360:FF:000001">
    <property type="entry name" value="N-acetyldiaminopimelate deacetylase"/>
    <property type="match status" value="1"/>
</dbReference>
<dbReference type="Gene3D" id="3.30.70.360">
    <property type="match status" value="1"/>
</dbReference>
<dbReference type="GO" id="GO:0019877">
    <property type="term" value="P:diaminopimelate biosynthetic process"/>
    <property type="evidence" value="ECO:0007669"/>
    <property type="project" value="UniProtKB-ARBA"/>
</dbReference>
<dbReference type="EMBL" id="DVMY01000097">
    <property type="protein sequence ID" value="HIU37863.1"/>
    <property type="molecule type" value="Genomic_DNA"/>
</dbReference>
<dbReference type="AlphaFoldDB" id="A0A9D1IIX6"/>
<dbReference type="SUPFAM" id="SSF53187">
    <property type="entry name" value="Zn-dependent exopeptidases"/>
    <property type="match status" value="1"/>
</dbReference>
<keyword evidence="1" id="KW-0378">Hydrolase</keyword>
<evidence type="ECO:0000313" key="4">
    <source>
        <dbReference type="Proteomes" id="UP000824083"/>
    </source>
</evidence>
<evidence type="ECO:0000256" key="1">
    <source>
        <dbReference type="ARBA" id="ARBA00022801"/>
    </source>
</evidence>
<dbReference type="NCBIfam" id="TIGR01891">
    <property type="entry name" value="amidohydrolases"/>
    <property type="match status" value="1"/>
</dbReference>
<organism evidence="3 4">
    <name type="scientific">Candidatus Aphodousia faecigallinarum</name>
    <dbReference type="NCBI Taxonomy" id="2840677"/>
    <lineage>
        <taxon>Bacteria</taxon>
        <taxon>Pseudomonadati</taxon>
        <taxon>Pseudomonadota</taxon>
        <taxon>Betaproteobacteria</taxon>
        <taxon>Burkholderiales</taxon>
        <taxon>Sutterellaceae</taxon>
        <taxon>Sutterellaceae incertae sedis</taxon>
        <taxon>Candidatus Aphodousia</taxon>
    </lineage>
</organism>
<protein>
    <submittedName>
        <fullName evidence="3">Amidohydrolase</fullName>
    </submittedName>
</protein>
<gene>
    <name evidence="3" type="ORF">IAC56_06285</name>
</gene>
<dbReference type="Pfam" id="PF07687">
    <property type="entry name" value="M20_dimer"/>
    <property type="match status" value="1"/>
</dbReference>
<comment type="caution">
    <text evidence="3">The sequence shown here is derived from an EMBL/GenBank/DDBJ whole genome shotgun (WGS) entry which is preliminary data.</text>
</comment>
<dbReference type="PANTHER" id="PTHR11014">
    <property type="entry name" value="PEPTIDASE M20 FAMILY MEMBER"/>
    <property type="match status" value="1"/>
</dbReference>
<dbReference type="InterPro" id="IPR011650">
    <property type="entry name" value="Peptidase_M20_dimer"/>
</dbReference>
<proteinExistence type="predicted"/>
<dbReference type="InterPro" id="IPR002933">
    <property type="entry name" value="Peptidase_M20"/>
</dbReference>
<dbReference type="SUPFAM" id="SSF55031">
    <property type="entry name" value="Bacterial exopeptidase dimerisation domain"/>
    <property type="match status" value="1"/>
</dbReference>
<dbReference type="InterPro" id="IPR036264">
    <property type="entry name" value="Bact_exopeptidase_dim_dom"/>
</dbReference>
<reference evidence="3" key="2">
    <citation type="journal article" date="2021" name="PeerJ">
        <title>Extensive microbial diversity within the chicken gut microbiome revealed by metagenomics and culture.</title>
        <authorList>
            <person name="Gilroy R."/>
            <person name="Ravi A."/>
            <person name="Getino M."/>
            <person name="Pursley I."/>
            <person name="Horton D.L."/>
            <person name="Alikhan N.F."/>
            <person name="Baker D."/>
            <person name="Gharbi K."/>
            <person name="Hall N."/>
            <person name="Watson M."/>
            <person name="Adriaenssens E.M."/>
            <person name="Foster-Nyarko E."/>
            <person name="Jarju S."/>
            <person name="Secka A."/>
            <person name="Antonio M."/>
            <person name="Oren A."/>
            <person name="Chaudhuri R.R."/>
            <person name="La Ragione R."/>
            <person name="Hildebrand F."/>
            <person name="Pallen M.J."/>
        </authorList>
    </citation>
    <scope>NUCLEOTIDE SEQUENCE</scope>
    <source>
        <strain evidence="3">7463</strain>
    </source>
</reference>